<dbReference type="Pfam" id="PF21307">
    <property type="entry name" value="Glyco_hydro_95_C"/>
    <property type="match status" value="1"/>
</dbReference>
<reference evidence="5" key="1">
    <citation type="journal article" date="2019" name="Int. J. Syst. Evol. Microbiol.">
        <title>The Global Catalogue of Microorganisms (GCM) 10K type strain sequencing project: providing services to taxonomists for standard genome sequencing and annotation.</title>
        <authorList>
            <consortium name="The Broad Institute Genomics Platform"/>
            <consortium name="The Broad Institute Genome Sequencing Center for Infectious Disease"/>
            <person name="Wu L."/>
            <person name="Ma J."/>
        </authorList>
    </citation>
    <scope>NUCLEOTIDE SEQUENCE [LARGE SCALE GENOMIC DNA]</scope>
    <source>
        <strain evidence="5">CGMCC 1.15407</strain>
    </source>
</reference>
<evidence type="ECO:0000259" key="2">
    <source>
        <dbReference type="Pfam" id="PF21307"/>
    </source>
</evidence>
<dbReference type="PIRSF" id="PIRSF007663">
    <property type="entry name" value="UCP007663"/>
    <property type="match status" value="1"/>
</dbReference>
<evidence type="ECO:0008006" key="6">
    <source>
        <dbReference type="Google" id="ProtNLM"/>
    </source>
</evidence>
<proteinExistence type="predicted"/>
<dbReference type="Pfam" id="PF22124">
    <property type="entry name" value="Glyco_hydro_95_cat"/>
    <property type="match status" value="1"/>
</dbReference>
<dbReference type="SUPFAM" id="SSF48208">
    <property type="entry name" value="Six-hairpin glycosidases"/>
    <property type="match status" value="1"/>
</dbReference>
<evidence type="ECO:0000313" key="4">
    <source>
        <dbReference type="EMBL" id="GGF47434.1"/>
    </source>
</evidence>
<comment type="caution">
    <text evidence="4">The sequence shown here is derived from an EMBL/GenBank/DDBJ whole genome shotgun (WGS) entry which is preliminary data.</text>
</comment>
<dbReference type="InterPro" id="IPR016518">
    <property type="entry name" value="Alpha-L-fucosidase"/>
</dbReference>
<dbReference type="Gene3D" id="2.60.40.1180">
    <property type="entry name" value="Golgi alpha-mannosidase II"/>
    <property type="match status" value="1"/>
</dbReference>
<evidence type="ECO:0000259" key="3">
    <source>
        <dbReference type="Pfam" id="PF22124"/>
    </source>
</evidence>
<feature type="domain" description="Alpha fucosidase A-like C-terminal" evidence="2">
    <location>
        <begin position="717"/>
        <end position="777"/>
    </location>
</feature>
<dbReference type="PROSITE" id="PS51257">
    <property type="entry name" value="PROKAR_LIPOPROTEIN"/>
    <property type="match status" value="1"/>
</dbReference>
<dbReference type="InterPro" id="IPR013780">
    <property type="entry name" value="Glyco_hydro_b"/>
</dbReference>
<evidence type="ECO:0000313" key="5">
    <source>
        <dbReference type="Proteomes" id="UP000647339"/>
    </source>
</evidence>
<feature type="domain" description="Glycosyl hydrolase family 95 N-terminal" evidence="1">
    <location>
        <begin position="43"/>
        <end position="290"/>
    </location>
</feature>
<dbReference type="PANTHER" id="PTHR31084">
    <property type="entry name" value="ALPHA-L-FUCOSIDASE 2"/>
    <property type="match status" value="1"/>
</dbReference>
<organism evidence="4 5">
    <name type="scientific">Echinicola rosea</name>
    <dbReference type="NCBI Taxonomy" id="1807691"/>
    <lineage>
        <taxon>Bacteria</taxon>
        <taxon>Pseudomonadati</taxon>
        <taxon>Bacteroidota</taxon>
        <taxon>Cytophagia</taxon>
        <taxon>Cytophagales</taxon>
        <taxon>Cyclobacteriaceae</taxon>
        <taxon>Echinicola</taxon>
    </lineage>
</organism>
<sequence>MVYRKTIVMHKFIIVLALFTGGILFSCSPDSSDEHQDTLSTVLWYEQPAAAWEEALPVGNGRLGAMVFGQTNTERIQLNEDSMWPGAADWGDSKGTPDDLAELRNLVKTGKIHQADKSIIDMFSYKGIVRSHQTMGDLYIDFDGEREIRNYTRKLSLDDALATVSYQSGGAQFTEEVFASAVDDVLAIRLATTDAEGMDFDLRLDRPKDNGHSTVQVNALSDNELVMDGELTQYEAVKGDQPTPLDYGVKFQTKLKVMLVGGSTSAENGTLRLEGVKEATIYLVCNTSYYHEDYASINDEVLDALESKGFKEVLSAHKKDFNEFYSRVQLDLGGHELDSLATDKRLKRVQEGGKDAGLAATLFQYGRYLLISSSRPGTNPANLQGIWNKDIKAPWNADYHLNINLQMNYWPAGPTHLSEMHLPLFDYVDQLIERGKVTAKEQYGIQRGSVVHHASDLWAAPWMRANRAYWGAWIHGGGWISRHYWEHFQFTGDTTFLKERGYPALKEFASFYMDWIQKDEQTGLYISYPETSPENSYLAPDGKPAAVSYGSAMGHQIISDVFQNTLAAAKVLSVKNDFTEELEEKMGMLYPGVAIGPDGRILEWNEPYEEPEKGHRHMSHLYALHPGDDITESIPEAFAGAQKTIDYRLQHGGAGTGWSRAWMINFNARLLDKKSAEENLYKLLEVSTGKNLFNEHPPFQIDGNFGYTAGVAELLLQSHESFLRILPALPASWQNGSVKGLVARGNIEVDIIWEAGQLLKLGLKSATNQTKPILYNDKKLALTLSANEWIWLDKDLNLVK</sequence>
<name>A0ABQ1V9W1_9BACT</name>
<dbReference type="Pfam" id="PF14498">
    <property type="entry name" value="Glyco_hyd_65N_2"/>
    <property type="match status" value="1"/>
</dbReference>
<dbReference type="InterPro" id="IPR054363">
    <property type="entry name" value="GH95_cat"/>
</dbReference>
<protein>
    <recommendedName>
        <fullName evidence="6">Glycoside hydrolase family 95 protein</fullName>
    </recommendedName>
</protein>
<dbReference type="EMBL" id="BMIU01000027">
    <property type="protein sequence ID" value="GGF47434.1"/>
    <property type="molecule type" value="Genomic_DNA"/>
</dbReference>
<dbReference type="Proteomes" id="UP000647339">
    <property type="component" value="Unassembled WGS sequence"/>
</dbReference>
<dbReference type="Gene3D" id="2.70.98.50">
    <property type="entry name" value="putative glycoside hydrolase family protein from bacillus halodurans"/>
    <property type="match status" value="1"/>
</dbReference>
<dbReference type="PANTHER" id="PTHR31084:SF0">
    <property type="entry name" value="ALPHA-L-FUCOSIDASE 2"/>
    <property type="match status" value="1"/>
</dbReference>
<dbReference type="InterPro" id="IPR008928">
    <property type="entry name" value="6-hairpin_glycosidase_sf"/>
</dbReference>
<dbReference type="Gene3D" id="1.50.10.10">
    <property type="match status" value="1"/>
</dbReference>
<dbReference type="InterPro" id="IPR027414">
    <property type="entry name" value="GH95_N_dom"/>
</dbReference>
<dbReference type="InterPro" id="IPR049053">
    <property type="entry name" value="AFCA-like_C"/>
</dbReference>
<gene>
    <name evidence="4" type="ORF">GCM10011339_39960</name>
</gene>
<dbReference type="InterPro" id="IPR012341">
    <property type="entry name" value="6hp_glycosidase-like_sf"/>
</dbReference>
<evidence type="ECO:0000259" key="1">
    <source>
        <dbReference type="Pfam" id="PF14498"/>
    </source>
</evidence>
<keyword evidence="5" id="KW-1185">Reference proteome</keyword>
<feature type="domain" description="Glycosyl hydrolase family 95 catalytic" evidence="3">
    <location>
        <begin position="310"/>
        <end position="715"/>
    </location>
</feature>
<accession>A0ABQ1V9W1</accession>